<dbReference type="InterPro" id="IPR008638">
    <property type="entry name" value="FhaB/CdiA-like_TPS"/>
</dbReference>
<proteinExistence type="predicted"/>
<evidence type="ECO:0000259" key="1">
    <source>
        <dbReference type="SMART" id="SM00912"/>
    </source>
</evidence>
<dbReference type="Pfam" id="PF05860">
    <property type="entry name" value="TPS"/>
    <property type="match status" value="1"/>
</dbReference>
<name>A0A502DSD3_9BURK</name>
<evidence type="ECO:0000313" key="2">
    <source>
        <dbReference type="EMBL" id="TPG27630.1"/>
    </source>
</evidence>
<protein>
    <submittedName>
        <fullName evidence="2">Filamentous hemagglutinin N-terminal domain-containing protein</fullName>
    </submittedName>
</protein>
<dbReference type="SMART" id="SM00912">
    <property type="entry name" value="Haemagg_act"/>
    <property type="match status" value="1"/>
</dbReference>
<dbReference type="InterPro" id="IPR041286">
    <property type="entry name" value="MBG_2"/>
</dbReference>
<dbReference type="InterPro" id="IPR050909">
    <property type="entry name" value="Bact_Autotransporter_VF"/>
</dbReference>
<dbReference type="OrthoDB" id="218680at2"/>
<dbReference type="NCBIfam" id="TIGR01901">
    <property type="entry name" value="adhes_NPXG"/>
    <property type="match status" value="1"/>
</dbReference>
<dbReference type="InterPro" id="IPR012334">
    <property type="entry name" value="Pectin_lyas_fold"/>
</dbReference>
<gene>
    <name evidence="2" type="ORF">EAH82_12730</name>
</gene>
<dbReference type="Pfam" id="PF18676">
    <property type="entry name" value="MBG_2"/>
    <property type="match status" value="1"/>
</dbReference>
<comment type="caution">
    <text evidence="2">The sequence shown here is derived from an EMBL/GenBank/DDBJ whole genome shotgun (WGS) entry which is preliminary data.</text>
</comment>
<reference evidence="2 3" key="1">
    <citation type="journal article" date="2019" name="Environ. Microbiol.">
        <title>Species interactions and distinct microbial communities in high Arctic permafrost affected cryosols are associated with the CH4 and CO2 gas fluxes.</title>
        <authorList>
            <person name="Altshuler I."/>
            <person name="Hamel J."/>
            <person name="Turney S."/>
            <person name="Magnuson E."/>
            <person name="Levesque R."/>
            <person name="Greer C."/>
            <person name="Whyte L.G."/>
        </authorList>
    </citation>
    <scope>NUCLEOTIDE SEQUENCE [LARGE SCALE GENOMIC DNA]</scope>
    <source>
        <strain evidence="2 3">S06.C</strain>
    </source>
</reference>
<feature type="domain" description="Filamentous haemagglutinin FhaB/tRNA nuclease CdiA-like TPS" evidence="1">
    <location>
        <begin position="57"/>
        <end position="170"/>
    </location>
</feature>
<dbReference type="InterPro" id="IPR011050">
    <property type="entry name" value="Pectin_lyase_fold/virulence"/>
</dbReference>
<dbReference type="Gene3D" id="2.160.20.10">
    <property type="entry name" value="Single-stranded right-handed beta-helix, Pectin lyase-like"/>
    <property type="match status" value="1"/>
</dbReference>
<dbReference type="PANTHER" id="PTHR12338:SF5">
    <property type="entry name" value="ANTIGEN 43-RELATED"/>
    <property type="match status" value="1"/>
</dbReference>
<dbReference type="PANTHER" id="PTHR12338">
    <property type="entry name" value="AUTOTRANSPORTER"/>
    <property type="match status" value="1"/>
</dbReference>
<dbReference type="SUPFAM" id="SSF51126">
    <property type="entry name" value="Pectin lyase-like"/>
    <property type="match status" value="1"/>
</dbReference>
<organism evidence="2 3">
    <name type="scientific">Variovorax guangxiensis</name>
    <dbReference type="NCBI Taxonomy" id="1775474"/>
    <lineage>
        <taxon>Bacteria</taxon>
        <taxon>Pseudomonadati</taxon>
        <taxon>Pseudomonadota</taxon>
        <taxon>Betaproteobacteria</taxon>
        <taxon>Burkholderiales</taxon>
        <taxon>Comamonadaceae</taxon>
        <taxon>Variovorax</taxon>
    </lineage>
</organism>
<evidence type="ECO:0000313" key="3">
    <source>
        <dbReference type="Proteomes" id="UP000319212"/>
    </source>
</evidence>
<sequence>MAAAATRACSCKRKRCSEMTSMPVLTARRLSSSARRRPALRPLVLAMACLGLTPALAQTLPTGFRQIAGGVSVVQPNAATLNVQQSTGRAIAQWDSFSIGSGGTVNIAQPGAGSVLLNRVVGNELSSIAGTLKANGQVFLVNPNGVMFGRTASVSVGGMVASTLDIGNGNFMSGNLVFERADGNVASVVNAGKIQAGPGGMVALLAETVRNEGEIHAAGGTVGLVSGRQISIDPAGDGLMTFRVAADAKATRALVENAVGAAVSADGGRVVLLADGNAPGRMVINQQGTVRAQSVSTRHGEIVLGGSAGDVDVAGVLDATGAQPGLSGGRVAVDGAGIRIGGGAVVDASGAGGGGDIRVHASGTTTLAQGSAMRADAGQTGHGGRIVALGDSLIEAHGELSSRGGALQGDGGFVETSGRSFDVSGLTVDTRAAAGAVGEWLLDPVDVRIAAGSGAAANTFYDSGIVAALNTSNLTISTAGAGSQAGDITFGSGVNVNYTGAAARTLRFEATQRIESNTAAVAPVIRSTGSGALNVDFIANADNVVGGFGQINFTGTLQTLGGRVTMQATGAESSIALSGASINTLGLFGSGGGAVNIATVGQASGVNQAVAVNLNNSTITTGAGNVSISSGQRTAAAAGGTGVRILGGAIATTSGDVSISGDGRENYANIIAVARIADPDVPTAQTFGVDLDGTSVSTVGGNIAVAGRGFATTNPSPGGPIPAIGVALRNGARLESTGAGDIEVTGGAVIGGSTAAGIVITEGVSPAQQAQIVANQGDVTLRASSAGFGVSGLDIAGPVRSQAGSINVRVGAVGAAGPSDSGNFDIHLGGTGGAIALTTAELALLSAPNLVFGSQGGGDVRLLSALNSTSNLTFQTGTLGGVFVNAALAAPTVALLSGAGVTQTAGITATSLFASASNGSVSLGNANNQIGTVAGSATGRFDLNNNGTITTGGVSFRNAQGVQAIGTGVLGNAVALTATSGDVRVGANVTGLASAVLESQAGDVVLESGRVAAPNVVLAAAGSVTQATGADAAITADGLAATATTGAVSLLNAANSVGILAGRAAGRFDYLNASDLSIGSVNSGDPLKPALLDGIEAESVRVRTVTGDLAVSSGVTAQSTALLEAGSGGVLVVDAPVVATDLALLGGSVGGLGSVTASRLLAVATDGDVSLVGSGNRVGALAGSAAGRFDYLNLAALDIGSVSVADPQQPLTGAGIRAADVRVETAAGTLNVVAPLVATSTAFLRTQEGGDIRIAAPVSATDMVLDAGGSVLQSTDGDSAIAATTLLARGRAGDVLLTSPANTVGTIAGSAMGRFDFADANALAIGNLSVSNAFDSLAASGIAADTVRVRTLAQDLTLGADVTGTTTTDLVAAERFQNAGAYRISGATWRIWARTWEGESRGGLAGSGVFPNVYNCTYGGFCGVTVPAADNHFIYTQQPVATVTLGSASYLWGTSPPEVGYTLSGLVLGDTGAGISGTQSTAAGRVSPPGTYAVNGNFSSAEGYAVNVVPGSLTIGRSPLQLDVAQSRPDVLRELPTTWLYDRNIGAAPMCFATGPLQGDGARQGGDVLAREWSRVRSRPNLTNCVDTERRNGCADF</sequence>
<accession>A0A502DSD3</accession>
<dbReference type="EMBL" id="RCZI01000003">
    <property type="protein sequence ID" value="TPG27630.1"/>
    <property type="molecule type" value="Genomic_DNA"/>
</dbReference>
<dbReference type="Proteomes" id="UP000319212">
    <property type="component" value="Unassembled WGS sequence"/>
</dbReference>